<evidence type="ECO:0000313" key="3">
    <source>
        <dbReference type="EMBL" id="KAK6347924.1"/>
    </source>
</evidence>
<feature type="transmembrane region" description="Helical" evidence="2">
    <location>
        <begin position="98"/>
        <end position="118"/>
    </location>
</feature>
<protein>
    <submittedName>
        <fullName evidence="3">Uncharacterized protein</fullName>
    </submittedName>
</protein>
<keyword evidence="2" id="KW-0472">Membrane</keyword>
<accession>A0AAN8MVL3</accession>
<dbReference type="AlphaFoldDB" id="A0AAN8MVL3"/>
<reference evidence="3 4" key="1">
    <citation type="submission" date="2019-10" db="EMBL/GenBank/DDBJ databases">
        <authorList>
            <person name="Palmer J.M."/>
        </authorList>
    </citation>
    <scope>NUCLEOTIDE SEQUENCE [LARGE SCALE GENOMIC DNA]</scope>
    <source>
        <strain evidence="3 4">TWF718</strain>
    </source>
</reference>
<keyword evidence="2" id="KW-1133">Transmembrane helix</keyword>
<keyword evidence="2" id="KW-0812">Transmembrane</keyword>
<dbReference type="EMBL" id="JAVHNR010000003">
    <property type="protein sequence ID" value="KAK6347924.1"/>
    <property type="molecule type" value="Genomic_DNA"/>
</dbReference>
<sequence>MSEGNNLRKRKLGDAKRGANWHLGERSGSGFVDSDQEPLRLQSEHERLNKERFERAQRLEFLRVLIRRNQEHKRRRGKLTVSGLHNSSRSRETERDDISCAVILVILMSTVWFIFSYFNLRAGFPSTVTAVKSDFNEATDPMSDRAREYTASMVVERMNREGNQTVCDVSSITSNDTLGLTGTNYITIPKSTSGL</sequence>
<proteinExistence type="predicted"/>
<name>A0AAN8MVL3_9PEZI</name>
<gene>
    <name evidence="3" type="ORF">TWF718_005744</name>
</gene>
<keyword evidence="4" id="KW-1185">Reference proteome</keyword>
<feature type="region of interest" description="Disordered" evidence="1">
    <location>
        <begin position="1"/>
        <end position="37"/>
    </location>
</feature>
<evidence type="ECO:0000313" key="4">
    <source>
        <dbReference type="Proteomes" id="UP001313282"/>
    </source>
</evidence>
<evidence type="ECO:0000256" key="2">
    <source>
        <dbReference type="SAM" id="Phobius"/>
    </source>
</evidence>
<comment type="caution">
    <text evidence="3">The sequence shown here is derived from an EMBL/GenBank/DDBJ whole genome shotgun (WGS) entry which is preliminary data.</text>
</comment>
<evidence type="ECO:0000256" key="1">
    <source>
        <dbReference type="SAM" id="MobiDB-lite"/>
    </source>
</evidence>
<dbReference type="Proteomes" id="UP001313282">
    <property type="component" value="Unassembled WGS sequence"/>
</dbReference>
<organism evidence="3 4">
    <name type="scientific">Orbilia javanica</name>
    <dbReference type="NCBI Taxonomy" id="47235"/>
    <lineage>
        <taxon>Eukaryota</taxon>
        <taxon>Fungi</taxon>
        <taxon>Dikarya</taxon>
        <taxon>Ascomycota</taxon>
        <taxon>Pezizomycotina</taxon>
        <taxon>Orbiliomycetes</taxon>
        <taxon>Orbiliales</taxon>
        <taxon>Orbiliaceae</taxon>
        <taxon>Orbilia</taxon>
    </lineage>
</organism>